<evidence type="ECO:0000313" key="1">
    <source>
        <dbReference type="EMBL" id="KAI5672196.1"/>
    </source>
</evidence>
<dbReference type="EMBL" id="CM044703">
    <property type="protein sequence ID" value="KAI5672196.1"/>
    <property type="molecule type" value="Genomic_DNA"/>
</dbReference>
<organism evidence="1 2">
    <name type="scientific">Catharanthus roseus</name>
    <name type="common">Madagascar periwinkle</name>
    <name type="synonym">Vinca rosea</name>
    <dbReference type="NCBI Taxonomy" id="4058"/>
    <lineage>
        <taxon>Eukaryota</taxon>
        <taxon>Viridiplantae</taxon>
        <taxon>Streptophyta</taxon>
        <taxon>Embryophyta</taxon>
        <taxon>Tracheophyta</taxon>
        <taxon>Spermatophyta</taxon>
        <taxon>Magnoliopsida</taxon>
        <taxon>eudicotyledons</taxon>
        <taxon>Gunneridae</taxon>
        <taxon>Pentapetalae</taxon>
        <taxon>asterids</taxon>
        <taxon>lamiids</taxon>
        <taxon>Gentianales</taxon>
        <taxon>Apocynaceae</taxon>
        <taxon>Rauvolfioideae</taxon>
        <taxon>Vinceae</taxon>
        <taxon>Catharanthinae</taxon>
        <taxon>Catharanthus</taxon>
    </lineage>
</organism>
<dbReference type="Proteomes" id="UP001060085">
    <property type="component" value="Linkage Group LG03"/>
</dbReference>
<reference evidence="2" key="1">
    <citation type="journal article" date="2023" name="Nat. Plants">
        <title>Single-cell RNA sequencing provides a high-resolution roadmap for understanding the multicellular compartmentation of specialized metabolism.</title>
        <authorList>
            <person name="Sun S."/>
            <person name="Shen X."/>
            <person name="Li Y."/>
            <person name="Li Y."/>
            <person name="Wang S."/>
            <person name="Li R."/>
            <person name="Zhang H."/>
            <person name="Shen G."/>
            <person name="Guo B."/>
            <person name="Wei J."/>
            <person name="Xu J."/>
            <person name="St-Pierre B."/>
            <person name="Chen S."/>
            <person name="Sun C."/>
        </authorList>
    </citation>
    <scope>NUCLEOTIDE SEQUENCE [LARGE SCALE GENOMIC DNA]</scope>
</reference>
<evidence type="ECO:0000313" key="2">
    <source>
        <dbReference type="Proteomes" id="UP001060085"/>
    </source>
</evidence>
<comment type="caution">
    <text evidence="1">The sequence shown here is derived from an EMBL/GenBank/DDBJ whole genome shotgun (WGS) entry which is preliminary data.</text>
</comment>
<protein>
    <submittedName>
        <fullName evidence="1">Uncharacterized protein</fullName>
    </submittedName>
</protein>
<proteinExistence type="predicted"/>
<sequence length="143" mass="16366">MAMKVDTYLIVTWYLSSRKKSDRRPYVTLGCERGGANKPRMKPRVDNEEEEAQVKRQGPYETKKCGCPFKLKSEQMAMCENWQLFIHDERHNHAIGVDGMSEVLWRPLTPRDDATTTRPSTRLVLSVTGPKSSSPLRTPGRTI</sequence>
<name>A0ACC0BHQ0_CATRO</name>
<keyword evidence="2" id="KW-1185">Reference proteome</keyword>
<gene>
    <name evidence="1" type="ORF">M9H77_12560</name>
</gene>
<accession>A0ACC0BHQ0</accession>